<comment type="caution">
    <text evidence="1">The sequence shown here is derived from an EMBL/GenBank/DDBJ whole genome shotgun (WGS) entry which is preliminary data.</text>
</comment>
<dbReference type="EMBL" id="CM047941">
    <property type="protein sequence ID" value="KAI9903105.1"/>
    <property type="molecule type" value="Genomic_DNA"/>
</dbReference>
<organism evidence="1 2">
    <name type="scientific">Trichothecium roseum</name>
    <dbReference type="NCBI Taxonomy" id="47278"/>
    <lineage>
        <taxon>Eukaryota</taxon>
        <taxon>Fungi</taxon>
        <taxon>Dikarya</taxon>
        <taxon>Ascomycota</taxon>
        <taxon>Pezizomycotina</taxon>
        <taxon>Sordariomycetes</taxon>
        <taxon>Hypocreomycetidae</taxon>
        <taxon>Hypocreales</taxon>
        <taxon>Hypocreales incertae sedis</taxon>
        <taxon>Trichothecium</taxon>
    </lineage>
</organism>
<evidence type="ECO:0000313" key="1">
    <source>
        <dbReference type="EMBL" id="KAI9903105.1"/>
    </source>
</evidence>
<dbReference type="Proteomes" id="UP001163324">
    <property type="component" value="Chromosome 2"/>
</dbReference>
<sequence length="143" mass="16650">MDEDLRTQTKPHRFKTDTMPTPESESFKSMKPKVPPTFNGVDFDDTKAFKAAEDAIIREQWVGVMMLRLVGEELGKCYAREGVNHLENCGRLRERYLELLANKKVKGTKFLQQNYMTRRDEELDLEAKLHPINKIAKFKESQS</sequence>
<reference evidence="1" key="1">
    <citation type="submission" date="2022-10" db="EMBL/GenBank/DDBJ databases">
        <title>Complete Genome of Trichothecium roseum strain YXFP-22015, a Plant Pathogen Isolated from Citrus.</title>
        <authorList>
            <person name="Wang Y."/>
            <person name="Zhu L."/>
        </authorList>
    </citation>
    <scope>NUCLEOTIDE SEQUENCE</scope>
    <source>
        <strain evidence="1">YXFP-22015</strain>
    </source>
</reference>
<name>A0ACC0VBA2_9HYPO</name>
<evidence type="ECO:0000313" key="2">
    <source>
        <dbReference type="Proteomes" id="UP001163324"/>
    </source>
</evidence>
<proteinExistence type="predicted"/>
<accession>A0ACC0VBA2</accession>
<gene>
    <name evidence="1" type="ORF">N3K66_002457</name>
</gene>
<keyword evidence="2" id="KW-1185">Reference proteome</keyword>
<protein>
    <submittedName>
        <fullName evidence="1">Uncharacterized protein</fullName>
    </submittedName>
</protein>